<proteinExistence type="inferred from homology"/>
<evidence type="ECO:0000256" key="5">
    <source>
        <dbReference type="ARBA" id="ARBA00022989"/>
    </source>
</evidence>
<dbReference type="InterPro" id="IPR035906">
    <property type="entry name" value="MetI-like_sf"/>
</dbReference>
<evidence type="ECO:0000256" key="6">
    <source>
        <dbReference type="ARBA" id="ARBA00023136"/>
    </source>
</evidence>
<organism evidence="9 10">
    <name type="scientific">[Clostridium] aminophilum</name>
    <dbReference type="NCBI Taxonomy" id="1526"/>
    <lineage>
        <taxon>Bacteria</taxon>
        <taxon>Bacillati</taxon>
        <taxon>Bacillota</taxon>
        <taxon>Clostridia</taxon>
        <taxon>Lachnospirales</taxon>
        <taxon>Lachnospiraceae</taxon>
    </lineage>
</organism>
<dbReference type="PANTHER" id="PTHR30614:SF20">
    <property type="entry name" value="GLUTAMINE TRANSPORT SYSTEM PERMEASE PROTEIN GLNP"/>
    <property type="match status" value="1"/>
</dbReference>
<evidence type="ECO:0000256" key="1">
    <source>
        <dbReference type="ARBA" id="ARBA00004141"/>
    </source>
</evidence>
<gene>
    <name evidence="9" type="ORF">SAMN02910262_01175</name>
</gene>
<dbReference type="Proteomes" id="UP000214760">
    <property type="component" value="Unassembled WGS sequence"/>
</dbReference>
<feature type="transmembrane region" description="Helical" evidence="7">
    <location>
        <begin position="411"/>
        <end position="433"/>
    </location>
</feature>
<dbReference type="SUPFAM" id="SSF53850">
    <property type="entry name" value="Periplasmic binding protein-like II"/>
    <property type="match status" value="2"/>
</dbReference>
<evidence type="ECO:0000256" key="4">
    <source>
        <dbReference type="ARBA" id="ARBA00022970"/>
    </source>
</evidence>
<comment type="similarity">
    <text evidence="2">Belongs to the binding-protein-dependent transport system permease family. HisMQ subfamily.</text>
</comment>
<sequence>MGNSMDHSGKKGIMFLVMLFILFLMPFAGRTVFAAGQEGENEEVRTSEAIGWKDYNGKGTGASNEKELSPEIVPGGGVYGKLAELKGKKVGVQTGTYFDTLAAETIGEVDITYFSTLADLTVALKTGKIDAFIVEEPSIRDVMKEDNMLTYIPEYLEEMQYGVVFPKNDRGMSLKQEFDAYLLKKKEDGSLREISDIWFSDDESIKVGEDYSSLPAEKGMLSVASEVAYPPFEYMKDGRAVGFDIDIVAKFCKEYGYGLSVVNMDFNGVLPAVQSGKCDLAVSAVTITEERAESVYFSEPYYDSRTIAVVLRKDPVADASFLSKIISSFEKTFIRENRYQLFLEGILTTVVITVASILLGTILGFLVYMLCRNGGVIPNRAADFFVWLIQGMPVVVLLMILYYVIFAKSSIDGAVVSVIAFTLVFGVAVFGMLKMGVGAVDVGQKEAAYALGFSDMRTFFRIILPQAIPHFLPSYKAEVISLIKATAVVGYIAVQDLTKMGDIVRGRTYEAFFPLIAVAIIYFILGGILTAAVSRIEISTNPKKRSEAEILKGVKTDD</sequence>
<evidence type="ECO:0000256" key="2">
    <source>
        <dbReference type="ARBA" id="ARBA00010072"/>
    </source>
</evidence>
<name>A0A1I6J4A8_9FIRM</name>
<keyword evidence="4" id="KW-0029">Amino-acid transport</keyword>
<dbReference type="GO" id="GO:0006865">
    <property type="term" value="P:amino acid transport"/>
    <property type="evidence" value="ECO:0007669"/>
    <property type="project" value="UniProtKB-KW"/>
</dbReference>
<dbReference type="AlphaFoldDB" id="A0A1I6J4A8"/>
<keyword evidence="5 7" id="KW-1133">Transmembrane helix</keyword>
<evidence type="ECO:0000313" key="9">
    <source>
        <dbReference type="EMBL" id="SFR73823.1"/>
    </source>
</evidence>
<feature type="domain" description="ABC transmembrane type-1" evidence="8">
    <location>
        <begin position="346"/>
        <end position="533"/>
    </location>
</feature>
<dbReference type="EMBL" id="FOZC01000005">
    <property type="protein sequence ID" value="SFR73823.1"/>
    <property type="molecule type" value="Genomic_DNA"/>
</dbReference>
<dbReference type="InterPro" id="IPR000515">
    <property type="entry name" value="MetI-like"/>
</dbReference>
<keyword evidence="6 7" id="KW-0472">Membrane</keyword>
<comment type="subcellular location">
    <subcellularLocation>
        <location evidence="7">Cell membrane</location>
        <topology evidence="7">Multi-pass membrane protein</topology>
    </subcellularLocation>
    <subcellularLocation>
        <location evidence="1">Membrane</location>
        <topology evidence="1">Multi-pass membrane protein</topology>
    </subcellularLocation>
</comment>
<dbReference type="CDD" id="cd06261">
    <property type="entry name" value="TM_PBP2"/>
    <property type="match status" value="1"/>
</dbReference>
<evidence type="ECO:0000313" key="10">
    <source>
        <dbReference type="Proteomes" id="UP000214760"/>
    </source>
</evidence>
<dbReference type="Pfam" id="PF00528">
    <property type="entry name" value="BPD_transp_1"/>
    <property type="match status" value="1"/>
</dbReference>
<keyword evidence="3 7" id="KW-0812">Transmembrane</keyword>
<reference evidence="9 10" key="1">
    <citation type="submission" date="2016-10" db="EMBL/GenBank/DDBJ databases">
        <authorList>
            <person name="de Groot N.N."/>
        </authorList>
    </citation>
    <scope>NUCLEOTIDE SEQUENCE [LARGE SCALE GENOMIC DNA]</scope>
    <source>
        <strain evidence="9 10">F</strain>
    </source>
</reference>
<evidence type="ECO:0000256" key="7">
    <source>
        <dbReference type="RuleBase" id="RU363032"/>
    </source>
</evidence>
<feature type="transmembrane region" description="Helical" evidence="7">
    <location>
        <begin position="382"/>
        <end position="405"/>
    </location>
</feature>
<accession>A0A1I6J4A8</accession>
<dbReference type="Gene3D" id="3.40.190.10">
    <property type="entry name" value="Periplasmic binding protein-like II"/>
    <property type="match status" value="4"/>
</dbReference>
<dbReference type="Gene3D" id="1.10.3720.10">
    <property type="entry name" value="MetI-like"/>
    <property type="match status" value="1"/>
</dbReference>
<dbReference type="SMART" id="SM00062">
    <property type="entry name" value="PBPb"/>
    <property type="match status" value="2"/>
</dbReference>
<keyword evidence="7" id="KW-0813">Transport</keyword>
<dbReference type="RefSeq" id="WP_031474925.1">
    <property type="nucleotide sequence ID" value="NZ_FOZC01000005.1"/>
</dbReference>
<evidence type="ECO:0000256" key="3">
    <source>
        <dbReference type="ARBA" id="ARBA00022692"/>
    </source>
</evidence>
<feature type="transmembrane region" description="Helical" evidence="7">
    <location>
        <begin position="512"/>
        <end position="533"/>
    </location>
</feature>
<dbReference type="InterPro" id="IPR043429">
    <property type="entry name" value="ArtM/GltK/GlnP/TcyL/YhdX-like"/>
</dbReference>
<feature type="transmembrane region" description="Helical" evidence="7">
    <location>
        <begin position="345"/>
        <end position="370"/>
    </location>
</feature>
<dbReference type="GO" id="GO:0055085">
    <property type="term" value="P:transmembrane transport"/>
    <property type="evidence" value="ECO:0007669"/>
    <property type="project" value="InterPro"/>
</dbReference>
<protein>
    <submittedName>
        <fullName evidence="9">Amine acid ABC transporter, permease protein, 3-TM region, His/Glu/Gln/Arg/opine family</fullName>
    </submittedName>
</protein>
<dbReference type="PANTHER" id="PTHR30614">
    <property type="entry name" value="MEMBRANE COMPONENT OF AMINO ACID ABC TRANSPORTER"/>
    <property type="match status" value="1"/>
</dbReference>
<dbReference type="InterPro" id="IPR001638">
    <property type="entry name" value="Solute-binding_3/MltF_N"/>
</dbReference>
<dbReference type="GO" id="GO:0005886">
    <property type="term" value="C:plasma membrane"/>
    <property type="evidence" value="ECO:0007669"/>
    <property type="project" value="UniProtKB-SubCell"/>
</dbReference>
<evidence type="ECO:0000259" key="8">
    <source>
        <dbReference type="PROSITE" id="PS50928"/>
    </source>
</evidence>
<dbReference type="SUPFAM" id="SSF161098">
    <property type="entry name" value="MetI-like"/>
    <property type="match status" value="1"/>
</dbReference>
<dbReference type="PROSITE" id="PS50928">
    <property type="entry name" value="ABC_TM1"/>
    <property type="match status" value="1"/>
</dbReference>
<dbReference type="Pfam" id="PF00497">
    <property type="entry name" value="SBP_bac_3"/>
    <property type="match status" value="1"/>
</dbReference>